<reference evidence="3 4" key="1">
    <citation type="submission" date="2024-09" db="EMBL/GenBank/DDBJ databases">
        <authorList>
            <person name="Sun Q."/>
            <person name="Mori K."/>
        </authorList>
    </citation>
    <scope>NUCLEOTIDE SEQUENCE [LARGE SCALE GENOMIC DNA]</scope>
    <source>
        <strain evidence="3 4">JCM 3143</strain>
    </source>
</reference>
<dbReference type="PANTHER" id="PTHR43214:SF43">
    <property type="entry name" value="TWO-COMPONENT RESPONSE REGULATOR"/>
    <property type="match status" value="1"/>
</dbReference>
<comment type="caution">
    <text evidence="3">The sequence shown here is derived from an EMBL/GenBank/DDBJ whole genome shotgun (WGS) entry which is preliminary data.</text>
</comment>
<gene>
    <name evidence="3" type="ORF">ACFFSA_06680</name>
</gene>
<dbReference type="SMART" id="SM00028">
    <property type="entry name" value="TPR"/>
    <property type="match status" value="3"/>
</dbReference>
<dbReference type="InterPro" id="IPR019734">
    <property type="entry name" value="TPR_rpt"/>
</dbReference>
<evidence type="ECO:0000256" key="1">
    <source>
        <dbReference type="ARBA" id="ARBA00023125"/>
    </source>
</evidence>
<dbReference type="Pfam" id="PF00196">
    <property type="entry name" value="GerE"/>
    <property type="match status" value="1"/>
</dbReference>
<name>A0ABV5RTK4_9ACTN</name>
<dbReference type="Proteomes" id="UP001589532">
    <property type="component" value="Unassembled WGS sequence"/>
</dbReference>
<dbReference type="RefSeq" id="WP_344987525.1">
    <property type="nucleotide sequence ID" value="NZ_BAAAXV010000001.1"/>
</dbReference>
<dbReference type="InterPro" id="IPR016032">
    <property type="entry name" value="Sig_transdc_resp-reg_C-effctor"/>
</dbReference>
<dbReference type="Pfam" id="PF25873">
    <property type="entry name" value="WHD_MalT"/>
    <property type="match status" value="1"/>
</dbReference>
<accession>A0ABV5RTK4</accession>
<dbReference type="SMART" id="SM00421">
    <property type="entry name" value="HTH_LUXR"/>
    <property type="match status" value="1"/>
</dbReference>
<dbReference type="InterPro" id="IPR000792">
    <property type="entry name" value="Tscrpt_reg_LuxR_C"/>
</dbReference>
<dbReference type="Gene3D" id="1.25.40.10">
    <property type="entry name" value="Tetratricopeptide repeat domain"/>
    <property type="match status" value="1"/>
</dbReference>
<keyword evidence="1" id="KW-0238">DNA-binding</keyword>
<dbReference type="InterPro" id="IPR041617">
    <property type="entry name" value="TPR_MalT"/>
</dbReference>
<dbReference type="SUPFAM" id="SSF46894">
    <property type="entry name" value="C-terminal effector domain of the bipartite response regulators"/>
    <property type="match status" value="1"/>
</dbReference>
<dbReference type="SUPFAM" id="SSF52540">
    <property type="entry name" value="P-loop containing nucleoside triphosphate hydrolases"/>
    <property type="match status" value="1"/>
</dbReference>
<dbReference type="Pfam" id="PF17874">
    <property type="entry name" value="TPR_MalT"/>
    <property type="match status" value="1"/>
</dbReference>
<dbReference type="Pfam" id="PF13401">
    <property type="entry name" value="AAA_22"/>
    <property type="match status" value="1"/>
</dbReference>
<evidence type="ECO:0000313" key="3">
    <source>
        <dbReference type="EMBL" id="MFB9622759.1"/>
    </source>
</evidence>
<dbReference type="InterPro" id="IPR059106">
    <property type="entry name" value="WHD_MalT"/>
</dbReference>
<dbReference type="InterPro" id="IPR011990">
    <property type="entry name" value="TPR-like_helical_dom_sf"/>
</dbReference>
<sequence>MGLNGPELTAKVGGEAGPGGVVARPALFGRLDESARVTMLSAPAGSGKTVLLRSWISQRRLAGRAAYVAAGREERDPQRFWLSVVTALRATAPGAGLVGAVTGAPGLDGQTIAEQLLGDLAGLEDELWLVVDDVHELGEESLRQLELLVMRAPQGLRFVLAARHDVRLGLHRLRLDGELTEIRDGDLRFSLAEAGELLATAGTKLPPSALAGLHQRTEGWAAGLRLAALSLAGHPDPERFAAEFSGTERTVAEYLLAEVLDRQPAQVRMLLLRTSILERVNGELASLLTGAEGAERILQDLEAAGAFVVSLDATRSWFRYHQMFAGLLRLELRRTEPGAVAGLHRAAAEWLAGHGYLVEAVRQAQDAEGWDLAAQLLTDHWPALHLDGQASAVHELLAGFPSGLAAADAGLAAVAAADELARGSLEAAEGYLGQAQRGSQSVPEARRGQVRLLLGLVGLLLARQRADLPAVTEQAARLEAMVQASGAGIAVTGLGEDLRALALISLGIAEFWADAPDDARPNLERGIALARQIRRPYLEFTGLAYLAATNLLRSTARAVELGTQAVELAERHGWASEPAARVASVTIGAVLAYQVRPAEAEPWVQRAERFLSTETEPAVVLAIRYVRGVLELARGRTTQALAAFEAGVPLSRHLASRHYLLPPTRELLVHSLLRLGETDRAARFLTGLNDSDEDRSHGTTRNSTAALRLAQGDPQAATAALAPVLDGTAPLAWPARKAQAFLLEAIAREALGDQAAAETALERALDLAEPDGVLLPFLLYPAPGLFERHVRHRTAHASLIAEIQTLLLAGTRPARSPTRPEPLREPLSGSEVRVLRYLPTNLTTPEIARELSVSTNTVKTHIRNLYAKLGTHRRAEAVETARALGLLAPSRTAAPA</sequence>
<keyword evidence="4" id="KW-1185">Reference proteome</keyword>
<protein>
    <submittedName>
        <fullName evidence="3">LuxR C-terminal-related transcriptional regulator</fullName>
    </submittedName>
</protein>
<dbReference type="EMBL" id="JBHMBW010000003">
    <property type="protein sequence ID" value="MFB9622759.1"/>
    <property type="molecule type" value="Genomic_DNA"/>
</dbReference>
<dbReference type="SUPFAM" id="SSF48452">
    <property type="entry name" value="TPR-like"/>
    <property type="match status" value="2"/>
</dbReference>
<dbReference type="InterPro" id="IPR039420">
    <property type="entry name" value="WalR-like"/>
</dbReference>
<proteinExistence type="predicted"/>
<evidence type="ECO:0000259" key="2">
    <source>
        <dbReference type="PROSITE" id="PS50043"/>
    </source>
</evidence>
<dbReference type="Gene3D" id="1.10.10.10">
    <property type="entry name" value="Winged helix-like DNA-binding domain superfamily/Winged helix DNA-binding domain"/>
    <property type="match status" value="1"/>
</dbReference>
<dbReference type="InterPro" id="IPR027417">
    <property type="entry name" value="P-loop_NTPase"/>
</dbReference>
<dbReference type="PROSITE" id="PS50043">
    <property type="entry name" value="HTH_LUXR_2"/>
    <property type="match status" value="1"/>
</dbReference>
<dbReference type="PRINTS" id="PR00038">
    <property type="entry name" value="HTHLUXR"/>
</dbReference>
<dbReference type="CDD" id="cd06170">
    <property type="entry name" value="LuxR_C_like"/>
    <property type="match status" value="1"/>
</dbReference>
<feature type="domain" description="HTH luxR-type" evidence="2">
    <location>
        <begin position="820"/>
        <end position="885"/>
    </location>
</feature>
<dbReference type="InterPro" id="IPR049945">
    <property type="entry name" value="AAA_22"/>
</dbReference>
<dbReference type="PANTHER" id="PTHR43214">
    <property type="entry name" value="TWO-COMPONENT RESPONSE REGULATOR"/>
    <property type="match status" value="1"/>
</dbReference>
<dbReference type="InterPro" id="IPR036388">
    <property type="entry name" value="WH-like_DNA-bd_sf"/>
</dbReference>
<evidence type="ECO:0000313" key="4">
    <source>
        <dbReference type="Proteomes" id="UP001589532"/>
    </source>
</evidence>
<organism evidence="3 4">
    <name type="scientific">Nonomuraea helvata</name>
    <dbReference type="NCBI Taxonomy" id="37484"/>
    <lineage>
        <taxon>Bacteria</taxon>
        <taxon>Bacillati</taxon>
        <taxon>Actinomycetota</taxon>
        <taxon>Actinomycetes</taxon>
        <taxon>Streptosporangiales</taxon>
        <taxon>Streptosporangiaceae</taxon>
        <taxon>Nonomuraea</taxon>
    </lineage>
</organism>